<name>A0A7W7SRJ5_9ACTN</name>
<feature type="domain" description="AB hydrolase-1" evidence="2">
    <location>
        <begin position="21"/>
        <end position="133"/>
    </location>
</feature>
<dbReference type="InterPro" id="IPR000639">
    <property type="entry name" value="Epox_hydrolase-like"/>
</dbReference>
<dbReference type="Gene3D" id="3.40.50.1820">
    <property type="entry name" value="alpha/beta hydrolase"/>
    <property type="match status" value="1"/>
</dbReference>
<keyword evidence="4" id="KW-1185">Reference proteome</keyword>
<dbReference type="SUPFAM" id="SSF53474">
    <property type="entry name" value="alpha/beta-Hydrolases"/>
    <property type="match status" value="1"/>
</dbReference>
<dbReference type="RefSeq" id="WP_312882211.1">
    <property type="nucleotide sequence ID" value="NZ_JACHJW010000001.1"/>
</dbReference>
<evidence type="ECO:0000313" key="3">
    <source>
        <dbReference type="EMBL" id="MBB4959679.1"/>
    </source>
</evidence>
<keyword evidence="1" id="KW-0378">Hydrolase</keyword>
<gene>
    <name evidence="3" type="ORF">FHR38_003412</name>
</gene>
<accession>A0A7W7SRJ5</accession>
<dbReference type="GO" id="GO:0016020">
    <property type="term" value="C:membrane"/>
    <property type="evidence" value="ECO:0007669"/>
    <property type="project" value="TreeGrafter"/>
</dbReference>
<proteinExistence type="predicted"/>
<comment type="caution">
    <text evidence="3">The sequence shown here is derived from an EMBL/GenBank/DDBJ whole genome shotgun (WGS) entry which is preliminary data.</text>
</comment>
<dbReference type="EMBL" id="JACHJW010000001">
    <property type="protein sequence ID" value="MBB4959679.1"/>
    <property type="molecule type" value="Genomic_DNA"/>
</dbReference>
<evidence type="ECO:0000313" key="4">
    <source>
        <dbReference type="Proteomes" id="UP000578819"/>
    </source>
</evidence>
<dbReference type="AlphaFoldDB" id="A0A7W7SRJ5"/>
<dbReference type="InterPro" id="IPR050266">
    <property type="entry name" value="AB_hydrolase_sf"/>
</dbReference>
<dbReference type="PRINTS" id="PR00412">
    <property type="entry name" value="EPOXHYDRLASE"/>
</dbReference>
<dbReference type="PANTHER" id="PTHR43798">
    <property type="entry name" value="MONOACYLGLYCEROL LIPASE"/>
    <property type="match status" value="1"/>
</dbReference>
<dbReference type="InterPro" id="IPR029058">
    <property type="entry name" value="AB_hydrolase_fold"/>
</dbReference>
<sequence length="268" mass="28275">MPKIKVNGTALSYDDTGGDGPVVVLLHAGIADRRMWRGQIEALAARHRVINLDLPGYGESDAPGTAFANHDDVAGLLDALEVPRAALVGCSFGGAVAIDTTLAHPDRVWALALFGTAVSGHQWSAEADDLWDALNGDIADDDIEANADAEVRFWVVGPGRRPEDIDADLLDFARELNRRALAAEHALAEVPVRQLDPPAIGRLGEIRVPVLVGAGAADIPDISRLADQIVTEVPGAVRLPDVPDAGHLLPLERPGPVNEALLAFLPPA</sequence>
<evidence type="ECO:0000256" key="1">
    <source>
        <dbReference type="ARBA" id="ARBA00022801"/>
    </source>
</evidence>
<dbReference type="PRINTS" id="PR00111">
    <property type="entry name" value="ABHYDROLASE"/>
</dbReference>
<dbReference type="PANTHER" id="PTHR43798:SF31">
    <property type="entry name" value="AB HYDROLASE SUPERFAMILY PROTEIN YCLE"/>
    <property type="match status" value="1"/>
</dbReference>
<dbReference type="Pfam" id="PF00561">
    <property type="entry name" value="Abhydrolase_1"/>
    <property type="match status" value="1"/>
</dbReference>
<dbReference type="Proteomes" id="UP000578819">
    <property type="component" value="Unassembled WGS sequence"/>
</dbReference>
<dbReference type="InterPro" id="IPR000073">
    <property type="entry name" value="AB_hydrolase_1"/>
</dbReference>
<protein>
    <submittedName>
        <fullName evidence="3">Pimeloyl-ACP methyl ester carboxylesterase</fullName>
    </submittedName>
</protein>
<reference evidence="3 4" key="1">
    <citation type="submission" date="2020-08" db="EMBL/GenBank/DDBJ databases">
        <title>Sequencing the genomes of 1000 actinobacteria strains.</title>
        <authorList>
            <person name="Klenk H.-P."/>
        </authorList>
    </citation>
    <scope>NUCLEOTIDE SEQUENCE [LARGE SCALE GENOMIC DNA]</scope>
    <source>
        <strain evidence="3 4">DSM 45886</strain>
    </source>
</reference>
<evidence type="ECO:0000259" key="2">
    <source>
        <dbReference type="Pfam" id="PF00561"/>
    </source>
</evidence>
<organism evidence="3 4">
    <name type="scientific">Micromonospora polyrhachis</name>
    <dbReference type="NCBI Taxonomy" id="1282883"/>
    <lineage>
        <taxon>Bacteria</taxon>
        <taxon>Bacillati</taxon>
        <taxon>Actinomycetota</taxon>
        <taxon>Actinomycetes</taxon>
        <taxon>Micromonosporales</taxon>
        <taxon>Micromonosporaceae</taxon>
        <taxon>Micromonospora</taxon>
    </lineage>
</organism>
<dbReference type="GO" id="GO:0016787">
    <property type="term" value="F:hydrolase activity"/>
    <property type="evidence" value="ECO:0007669"/>
    <property type="project" value="UniProtKB-KW"/>
</dbReference>